<feature type="transmembrane region" description="Helical" evidence="1">
    <location>
        <begin position="259"/>
        <end position="276"/>
    </location>
</feature>
<evidence type="ECO:0000259" key="2">
    <source>
        <dbReference type="Pfam" id="PF09822"/>
    </source>
</evidence>
<feature type="domain" description="ABC-type uncharacterised transport system" evidence="2">
    <location>
        <begin position="451"/>
        <end position="697"/>
    </location>
</feature>
<dbReference type="SUPFAM" id="SSF52317">
    <property type="entry name" value="Class I glutamine amidotransferase-like"/>
    <property type="match status" value="1"/>
</dbReference>
<proteinExistence type="predicted"/>
<sequence>MRKILKIAGNELRALFCSPVAWFILVIFAVQSGMTFTDLFRSVLRQQFMGEPIEYSITTALLTGMSGTFTVIQQYLYLYVPLLTMGLMSREFGSGSIKLLYSSPVTAGQIIWGKFLSMMVYGLILMGVLLVLVLFACCTVESFDLSAALSGLLGLYLLMCAYAAIGLYMSSLTSYQVVAAVGTLAVLIVLNFIGSVGQDIAFVREITYWLSIKGRATVFIDGLICSEDFLYFVVVILFFLTLGIMKIEAHRAKRSQVMTVGRYLVVIAVTVALGYMTSRPTFLWYYDATASKTQTLTKESQSILERMKDDLTIVTYVNLLGDNSSYGMPRSLKSDMENFKPYIRFKSNIELKYVYYYKKVSSYIRERYADVSDREVAEKYVDQMKLNLKMFLSPEEIEAQIDLAPEGYRFVRQLVLPDGSATFLRLYNDMFVHPMEAEVSAALKRLIMEVPKVACLTGHGERDMNNVGDRDYYAFAKNPTFRYALVNNGFDVIAYRMTEGEEIPEDIRILVIADVKQPLTESELEKIDRYVARGGNLLIAGEPGRQEVMNPLVERFGVQFMPGVLVQPSRDFDPDLIRGELTKDAAEMSLNYADLQKKKRVITMPGATALNYTMDKGFMVRPVLTTHDTGCWNEIETRDLLNEPVELNPVAGEKEGVYPIALALSRKMGNREQRIIVLGDADCISNSELMMYRKGIKASNFSLITESFRWLTDGEFPVNTRRPDPADTSISLELSSMKWVKLMFVGILPLLLIGCGILIWHRRRGR</sequence>
<evidence type="ECO:0000313" key="3">
    <source>
        <dbReference type="EMBL" id="RGV31272.1"/>
    </source>
</evidence>
<protein>
    <submittedName>
        <fullName evidence="3">ABC transporter</fullName>
    </submittedName>
</protein>
<feature type="transmembrane region" description="Helical" evidence="1">
    <location>
        <begin position="12"/>
        <end position="35"/>
    </location>
</feature>
<organism evidence="3 4">
    <name type="scientific">Butyricimonas virosa</name>
    <dbReference type="NCBI Taxonomy" id="544645"/>
    <lineage>
        <taxon>Bacteria</taxon>
        <taxon>Pseudomonadati</taxon>
        <taxon>Bacteroidota</taxon>
        <taxon>Bacteroidia</taxon>
        <taxon>Bacteroidales</taxon>
        <taxon>Odoribacteraceae</taxon>
        <taxon>Butyricimonas</taxon>
    </lineage>
</organism>
<keyword evidence="1" id="KW-0472">Membrane</keyword>
<evidence type="ECO:0000256" key="1">
    <source>
        <dbReference type="SAM" id="Phobius"/>
    </source>
</evidence>
<dbReference type="InterPro" id="IPR019196">
    <property type="entry name" value="ABC_transp_unknown"/>
</dbReference>
<feature type="transmembrane region" description="Helical" evidence="1">
    <location>
        <begin position="55"/>
        <end position="80"/>
    </location>
</feature>
<dbReference type="Pfam" id="PF12679">
    <property type="entry name" value="ABC2_membrane_2"/>
    <property type="match status" value="1"/>
</dbReference>
<dbReference type="GO" id="GO:0005886">
    <property type="term" value="C:plasma membrane"/>
    <property type="evidence" value="ECO:0007669"/>
    <property type="project" value="UniProtKB-SubCell"/>
</dbReference>
<dbReference type="GO" id="GO:0140359">
    <property type="term" value="F:ABC-type transporter activity"/>
    <property type="evidence" value="ECO:0007669"/>
    <property type="project" value="InterPro"/>
</dbReference>
<feature type="transmembrane region" description="Helical" evidence="1">
    <location>
        <begin position="118"/>
        <end position="140"/>
    </location>
</feature>
<evidence type="ECO:0000313" key="4">
    <source>
        <dbReference type="Proteomes" id="UP000283589"/>
    </source>
</evidence>
<feature type="transmembrane region" description="Helical" evidence="1">
    <location>
        <begin position="147"/>
        <end position="169"/>
    </location>
</feature>
<feature type="transmembrane region" description="Helical" evidence="1">
    <location>
        <begin position="739"/>
        <end position="760"/>
    </location>
</feature>
<dbReference type="RefSeq" id="WP_118261397.1">
    <property type="nucleotide sequence ID" value="NZ_CALBWO010000014.1"/>
</dbReference>
<keyword evidence="1" id="KW-1133">Transmembrane helix</keyword>
<comment type="caution">
    <text evidence="3">The sequence shown here is derived from an EMBL/GenBank/DDBJ whole genome shotgun (WGS) entry which is preliminary data.</text>
</comment>
<feature type="transmembrane region" description="Helical" evidence="1">
    <location>
        <begin position="175"/>
        <end position="194"/>
    </location>
</feature>
<dbReference type="STRING" id="1121130.GCA_000519105_01343"/>
<dbReference type="EMBL" id="QRZA01000036">
    <property type="protein sequence ID" value="RGV31272.1"/>
    <property type="molecule type" value="Genomic_DNA"/>
</dbReference>
<reference evidence="3 4" key="1">
    <citation type="submission" date="2018-08" db="EMBL/GenBank/DDBJ databases">
        <title>A genome reference for cultivated species of the human gut microbiota.</title>
        <authorList>
            <person name="Zou Y."/>
            <person name="Xue W."/>
            <person name="Luo G."/>
        </authorList>
    </citation>
    <scope>NUCLEOTIDE SEQUENCE [LARGE SCALE GENOMIC DNA]</scope>
    <source>
        <strain evidence="3 4">AF14-49</strain>
    </source>
</reference>
<accession>A0A412WVF4</accession>
<name>A0A412WVF4_9BACT</name>
<dbReference type="InterPro" id="IPR029062">
    <property type="entry name" value="Class_I_gatase-like"/>
</dbReference>
<dbReference type="Proteomes" id="UP000283589">
    <property type="component" value="Unassembled WGS sequence"/>
</dbReference>
<keyword evidence="1" id="KW-0812">Transmembrane</keyword>
<dbReference type="AlphaFoldDB" id="A0A412WVF4"/>
<dbReference type="PANTHER" id="PTHR43471">
    <property type="entry name" value="ABC TRANSPORTER PERMEASE"/>
    <property type="match status" value="1"/>
</dbReference>
<dbReference type="Pfam" id="PF09822">
    <property type="entry name" value="ABC_transp_aux"/>
    <property type="match status" value="1"/>
</dbReference>
<gene>
    <name evidence="3" type="ORF">DWW18_18125</name>
</gene>